<feature type="transmembrane region" description="Helical" evidence="2">
    <location>
        <begin position="152"/>
        <end position="177"/>
    </location>
</feature>
<dbReference type="EMBL" id="CP042218">
    <property type="protein sequence ID" value="QDW67050.1"/>
    <property type="molecule type" value="Genomic_DNA"/>
</dbReference>
<keyword evidence="2" id="KW-0812">Transmembrane</keyword>
<keyword evidence="4" id="KW-0407">Ion channel</keyword>
<dbReference type="GO" id="GO:0034220">
    <property type="term" value="P:monoatomic ion transmembrane transport"/>
    <property type="evidence" value="ECO:0007669"/>
    <property type="project" value="UniProtKB-KW"/>
</dbReference>
<evidence type="ECO:0000313" key="5">
    <source>
        <dbReference type="Proteomes" id="UP000316584"/>
    </source>
</evidence>
<gene>
    <name evidence="4" type="ORF">FPZ22_09220</name>
</gene>
<sequence>MPRSTAPSPTSSRRTRTGPGRGNTHVSGGPHLPLRWSAIAARHPSALLLAVQLASLLVYPLVDGRDTRVLFSAFTLVAVPLAVWVVFRSRAANWFAWALAVPAMLLAVAALALGLPALAVASAVLESLLYFYAAGALIVYMLEDHTVTVDELFAAAATFTLLAWGFAYAFLVCQALAPGGFTGMLEPERPRRWLELLFLSFSTLSGTGNGDVVPLSPYARVLVMLEQFAGVGYIAAVVSRLIALSIVRHRGRDRG</sequence>
<evidence type="ECO:0000256" key="2">
    <source>
        <dbReference type="SAM" id="Phobius"/>
    </source>
</evidence>
<accession>A0A518N546</accession>
<feature type="transmembrane region" description="Helical" evidence="2">
    <location>
        <begin position="68"/>
        <end position="87"/>
    </location>
</feature>
<dbReference type="Pfam" id="PF07885">
    <property type="entry name" value="Ion_trans_2"/>
    <property type="match status" value="1"/>
</dbReference>
<keyword evidence="4" id="KW-0406">Ion transport</keyword>
<dbReference type="SUPFAM" id="SSF81324">
    <property type="entry name" value="Voltage-gated potassium channels"/>
    <property type="match status" value="1"/>
</dbReference>
<feature type="compositionally biased region" description="Low complexity" evidence="1">
    <location>
        <begin position="1"/>
        <end position="12"/>
    </location>
</feature>
<keyword evidence="4" id="KW-0813">Transport</keyword>
<protein>
    <submittedName>
        <fullName evidence="4">Two pore domain potassium channel family protein</fullName>
    </submittedName>
</protein>
<feature type="region of interest" description="Disordered" evidence="1">
    <location>
        <begin position="1"/>
        <end position="29"/>
    </location>
</feature>
<dbReference type="Gene3D" id="1.10.287.70">
    <property type="match status" value="1"/>
</dbReference>
<dbReference type="AlphaFoldDB" id="A0A518N546"/>
<keyword evidence="5" id="KW-1185">Reference proteome</keyword>
<evidence type="ECO:0000259" key="3">
    <source>
        <dbReference type="Pfam" id="PF07885"/>
    </source>
</evidence>
<dbReference type="InterPro" id="IPR013099">
    <property type="entry name" value="K_chnl_dom"/>
</dbReference>
<feature type="domain" description="Potassium channel" evidence="3">
    <location>
        <begin position="163"/>
        <end position="242"/>
    </location>
</feature>
<reference evidence="4 5" key="1">
    <citation type="submission" date="2019-07" db="EMBL/GenBank/DDBJ databases">
        <title>Full genome sequence of Luteimonas sp. Gr-4.</title>
        <authorList>
            <person name="Im W.-T."/>
        </authorList>
    </citation>
    <scope>NUCLEOTIDE SEQUENCE [LARGE SCALE GENOMIC DNA]</scope>
    <source>
        <strain evidence="4 5">Gr-4</strain>
    </source>
</reference>
<organism evidence="4 5">
    <name type="scientific">Luteimonas granuli</name>
    <dbReference type="NCBI Taxonomy" id="1176533"/>
    <lineage>
        <taxon>Bacteria</taxon>
        <taxon>Pseudomonadati</taxon>
        <taxon>Pseudomonadota</taxon>
        <taxon>Gammaproteobacteria</taxon>
        <taxon>Lysobacterales</taxon>
        <taxon>Lysobacteraceae</taxon>
        <taxon>Luteimonas</taxon>
    </lineage>
</organism>
<keyword evidence="2" id="KW-0472">Membrane</keyword>
<dbReference type="KEGG" id="lug:FPZ22_09220"/>
<proteinExistence type="predicted"/>
<evidence type="ECO:0000313" key="4">
    <source>
        <dbReference type="EMBL" id="QDW67050.1"/>
    </source>
</evidence>
<name>A0A518N546_9GAMM</name>
<keyword evidence="2" id="KW-1133">Transmembrane helix</keyword>
<dbReference type="OrthoDB" id="4837979at2"/>
<feature type="transmembrane region" description="Helical" evidence="2">
    <location>
        <begin position="94"/>
        <end position="113"/>
    </location>
</feature>
<dbReference type="Proteomes" id="UP000316584">
    <property type="component" value="Chromosome"/>
</dbReference>
<feature type="transmembrane region" description="Helical" evidence="2">
    <location>
        <begin position="45"/>
        <end position="62"/>
    </location>
</feature>
<feature type="transmembrane region" description="Helical" evidence="2">
    <location>
        <begin position="119"/>
        <end position="140"/>
    </location>
</feature>
<evidence type="ECO:0000256" key="1">
    <source>
        <dbReference type="SAM" id="MobiDB-lite"/>
    </source>
</evidence>
<feature type="transmembrane region" description="Helical" evidence="2">
    <location>
        <begin position="228"/>
        <end position="247"/>
    </location>
</feature>